<name>A0ABY5M0V7_9CYAN</name>
<dbReference type="InterPro" id="IPR025662">
    <property type="entry name" value="Sigma_54_int_dom_ATP-bd_1"/>
</dbReference>
<keyword evidence="2" id="KW-1185">Reference proteome</keyword>
<dbReference type="RefSeq" id="WP_027401110.1">
    <property type="nucleotide sequence ID" value="NZ_CP099464.1"/>
</dbReference>
<evidence type="ECO:0000313" key="2">
    <source>
        <dbReference type="Proteomes" id="UP001057561"/>
    </source>
</evidence>
<gene>
    <name evidence="1" type="ORF">NG743_26350</name>
</gene>
<protein>
    <submittedName>
        <fullName evidence="1">Uncharacterized protein</fullName>
    </submittedName>
</protein>
<reference evidence="1" key="1">
    <citation type="submission" date="2022-06" db="EMBL/GenBank/DDBJ databases">
        <title>Nostosin G and Spiroidesin B from the Cyanobacterium Dolichospermum sp. NIES-1697.</title>
        <authorList>
            <person name="Phan C.-S."/>
            <person name="Mehjabin J.J."/>
            <person name="Anas A.R.J."/>
            <person name="Hayasaka M."/>
            <person name="Onoki R."/>
            <person name="Wang J."/>
            <person name="Umezawa T."/>
            <person name="Washio K."/>
            <person name="Morikawa M."/>
            <person name="Okino T."/>
        </authorList>
    </citation>
    <scope>NUCLEOTIDE SEQUENCE</scope>
    <source>
        <strain evidence="1">NIES-1697</strain>
    </source>
</reference>
<organism evidence="1 2">
    <name type="scientific">Dolichospermum heterosporum TAC447</name>
    <dbReference type="NCBI Taxonomy" id="747523"/>
    <lineage>
        <taxon>Bacteria</taxon>
        <taxon>Bacillati</taxon>
        <taxon>Cyanobacteriota</taxon>
        <taxon>Cyanophyceae</taxon>
        <taxon>Nostocales</taxon>
        <taxon>Aphanizomenonaceae</taxon>
        <taxon>Dolichospermum</taxon>
        <taxon>Dolichospermum heterosporum</taxon>
    </lineage>
</organism>
<proteinExistence type="predicted"/>
<dbReference type="PROSITE" id="PS00675">
    <property type="entry name" value="SIGMA54_INTERACT_1"/>
    <property type="match status" value="1"/>
</dbReference>
<dbReference type="EMBL" id="CP099464">
    <property type="protein sequence ID" value="UUO15464.1"/>
    <property type="molecule type" value="Genomic_DNA"/>
</dbReference>
<dbReference type="Proteomes" id="UP001057561">
    <property type="component" value="Chromosome"/>
</dbReference>
<sequence>MKLALSGFLLSVSSVFPKSSPDEGVGGVGEVGGVGGVEGVGEECFEVEEFQIYRQAELNRTTASLLANGAILIVGEEGSGKSVLGNAVVERLTDDGFLLEFRLRHDKMTQKD</sequence>
<accession>A0ABY5M0V7</accession>
<evidence type="ECO:0000313" key="1">
    <source>
        <dbReference type="EMBL" id="UUO15464.1"/>
    </source>
</evidence>